<gene>
    <name evidence="3" type="ORF">ETSY2_48485</name>
</gene>
<dbReference type="InterPro" id="IPR034733">
    <property type="entry name" value="AcCoA_carboxyl_beta"/>
</dbReference>
<sequence length="366" mass="40012">MPIDPSRESWKPGMPWEQAIEDMAYIRSLAKEMGGPERIERQHKGGRYTVRERIEKMVDPGSFVEAGSLVGAAEYDEEGNLRAFTPGGYVMGLGEIDGRPVAIGGDDFTISGGSPHNVRKHPSQFTQPLSLQYGIPYIQLVEGVGHSSKRDEASGHMGLPSGELWWRGVEMLSRVPVAAGIMGSVAGAPAAFALMSHFTVMVKGQSQIFPSGPPVVRRAIGETLDKEALGGAQMHVHESGQVDNEAESEEEAFEQIRHFLSYLPNTTNDVAPRVETGDPPNRRPEELLNIVPPNRRRGYNPRKLIRLVVDNGEFFEMRRHWGGAVITGFARLDGYSVGIIGSDPFCIAGAMDGDAADKYAHFVDLC</sequence>
<organism evidence="3 4">
    <name type="scientific">Candidatus Entotheonella gemina</name>
    <dbReference type="NCBI Taxonomy" id="1429439"/>
    <lineage>
        <taxon>Bacteria</taxon>
        <taxon>Pseudomonadati</taxon>
        <taxon>Nitrospinota/Tectimicrobiota group</taxon>
        <taxon>Candidatus Tectimicrobiota</taxon>
        <taxon>Candidatus Entotheonellia</taxon>
        <taxon>Candidatus Entotheonellales</taxon>
        <taxon>Candidatus Entotheonellaceae</taxon>
        <taxon>Candidatus Entotheonella</taxon>
    </lineage>
</organism>
<dbReference type="Gene3D" id="3.90.226.10">
    <property type="entry name" value="2-enoyl-CoA Hydratase, Chain A, domain 1"/>
    <property type="match status" value="2"/>
</dbReference>
<dbReference type="PROSITE" id="PS50989">
    <property type="entry name" value="COA_CT_CTER"/>
    <property type="match status" value="1"/>
</dbReference>
<evidence type="ECO:0000313" key="4">
    <source>
        <dbReference type="Proteomes" id="UP000019140"/>
    </source>
</evidence>
<feature type="non-terminal residue" evidence="3">
    <location>
        <position position="366"/>
    </location>
</feature>
<dbReference type="Proteomes" id="UP000019140">
    <property type="component" value="Unassembled WGS sequence"/>
</dbReference>
<dbReference type="InterPro" id="IPR011762">
    <property type="entry name" value="COA_CT_N"/>
</dbReference>
<evidence type="ECO:0008006" key="5">
    <source>
        <dbReference type="Google" id="ProtNLM"/>
    </source>
</evidence>
<dbReference type="AlphaFoldDB" id="W4LAU0"/>
<name>W4LAU0_9BACT</name>
<dbReference type="Pfam" id="PF01039">
    <property type="entry name" value="Carboxyl_trans"/>
    <property type="match status" value="1"/>
</dbReference>
<dbReference type="GO" id="GO:0004658">
    <property type="term" value="F:propionyl-CoA carboxylase activity"/>
    <property type="evidence" value="ECO:0007669"/>
    <property type="project" value="TreeGrafter"/>
</dbReference>
<comment type="caution">
    <text evidence="3">The sequence shown here is derived from an EMBL/GenBank/DDBJ whole genome shotgun (WGS) entry which is preliminary data.</text>
</comment>
<dbReference type="EMBL" id="AZHX01002344">
    <property type="protein sequence ID" value="ETW95208.1"/>
    <property type="molecule type" value="Genomic_DNA"/>
</dbReference>
<reference evidence="3 4" key="1">
    <citation type="journal article" date="2014" name="Nature">
        <title>An environmental bacterial taxon with a large and distinct metabolic repertoire.</title>
        <authorList>
            <person name="Wilson M.C."/>
            <person name="Mori T."/>
            <person name="Ruckert C."/>
            <person name="Uria A.R."/>
            <person name="Helf M.J."/>
            <person name="Takada K."/>
            <person name="Gernert C."/>
            <person name="Steffens U.A."/>
            <person name="Heycke N."/>
            <person name="Schmitt S."/>
            <person name="Rinke C."/>
            <person name="Helfrich E.J."/>
            <person name="Brachmann A.O."/>
            <person name="Gurgui C."/>
            <person name="Wakimoto T."/>
            <person name="Kracht M."/>
            <person name="Crusemann M."/>
            <person name="Hentschel U."/>
            <person name="Abe I."/>
            <person name="Matsunaga S."/>
            <person name="Kalinowski J."/>
            <person name="Takeyama H."/>
            <person name="Piel J."/>
        </authorList>
    </citation>
    <scope>NUCLEOTIDE SEQUENCE [LARGE SCALE GENOMIC DNA]</scope>
    <source>
        <strain evidence="4">TSY2</strain>
    </source>
</reference>
<dbReference type="PANTHER" id="PTHR43842">
    <property type="entry name" value="PROPIONYL-COA CARBOXYLASE BETA CHAIN"/>
    <property type="match status" value="1"/>
</dbReference>
<feature type="domain" description="CoA carboxyltransferase N-terminal" evidence="1">
    <location>
        <begin position="13"/>
        <end position="275"/>
    </location>
</feature>
<dbReference type="HOGENOM" id="CLU_018822_6_1_7"/>
<proteinExistence type="predicted"/>
<keyword evidence="4" id="KW-1185">Reference proteome</keyword>
<evidence type="ECO:0000313" key="3">
    <source>
        <dbReference type="EMBL" id="ETW95208.1"/>
    </source>
</evidence>
<dbReference type="PANTHER" id="PTHR43842:SF2">
    <property type="entry name" value="PROPIONYL-COA CARBOXYLASE BETA CHAIN, MITOCHONDRIAL"/>
    <property type="match status" value="1"/>
</dbReference>
<accession>W4LAU0</accession>
<feature type="domain" description="CoA carboxyltransferase C-terminal" evidence="2">
    <location>
        <begin position="280"/>
        <end position="366"/>
    </location>
</feature>
<dbReference type="InterPro" id="IPR011763">
    <property type="entry name" value="COA_CT_C"/>
</dbReference>
<dbReference type="InterPro" id="IPR051047">
    <property type="entry name" value="AccD/PCCB"/>
</dbReference>
<dbReference type="InterPro" id="IPR029045">
    <property type="entry name" value="ClpP/crotonase-like_dom_sf"/>
</dbReference>
<evidence type="ECO:0000259" key="2">
    <source>
        <dbReference type="PROSITE" id="PS50989"/>
    </source>
</evidence>
<dbReference type="SUPFAM" id="SSF52096">
    <property type="entry name" value="ClpP/crotonase"/>
    <property type="match status" value="2"/>
</dbReference>
<evidence type="ECO:0000259" key="1">
    <source>
        <dbReference type="PROSITE" id="PS50980"/>
    </source>
</evidence>
<protein>
    <recommendedName>
        <fullName evidence="5">CoA carboxyltransferase N-terminal domain-containing protein</fullName>
    </recommendedName>
</protein>
<dbReference type="PROSITE" id="PS50980">
    <property type="entry name" value="COA_CT_NTER"/>
    <property type="match status" value="1"/>
</dbReference>